<evidence type="ECO:0000256" key="4">
    <source>
        <dbReference type="ARBA" id="ARBA00023136"/>
    </source>
</evidence>
<evidence type="ECO:0000313" key="8">
    <source>
        <dbReference type="EMBL" id="KAF3197971.1"/>
    </source>
</evidence>
<evidence type="ECO:0000256" key="2">
    <source>
        <dbReference type="ARBA" id="ARBA00022692"/>
    </source>
</evidence>
<evidence type="ECO:0000313" key="9">
    <source>
        <dbReference type="Proteomes" id="UP000479691"/>
    </source>
</evidence>
<dbReference type="AlphaFoldDB" id="A0A7C8PK22"/>
<feature type="transmembrane region" description="Helical" evidence="6">
    <location>
        <begin position="147"/>
        <end position="169"/>
    </location>
</feature>
<evidence type="ECO:0008006" key="10">
    <source>
        <dbReference type="Google" id="ProtNLM"/>
    </source>
</evidence>
<dbReference type="InterPro" id="IPR011701">
    <property type="entry name" value="MFS"/>
</dbReference>
<dbReference type="GO" id="GO:0016020">
    <property type="term" value="C:membrane"/>
    <property type="evidence" value="ECO:0007669"/>
    <property type="project" value="UniProtKB-SubCell"/>
</dbReference>
<dbReference type="PANTHER" id="PTHR23294:SF59">
    <property type="entry name" value="UNC93-LIKE PROTEIN C922.05C"/>
    <property type="match status" value="1"/>
</dbReference>
<organism evidence="7 9">
    <name type="scientific">Orbilia oligospora</name>
    <name type="common">Nematode-trapping fungus</name>
    <name type="synonym">Arthrobotrys oligospora</name>
    <dbReference type="NCBI Taxonomy" id="2813651"/>
    <lineage>
        <taxon>Eukaryota</taxon>
        <taxon>Fungi</taxon>
        <taxon>Dikarya</taxon>
        <taxon>Ascomycota</taxon>
        <taxon>Pezizomycotina</taxon>
        <taxon>Orbiliomycetes</taxon>
        <taxon>Orbiliales</taxon>
        <taxon>Orbiliaceae</taxon>
        <taxon>Orbilia</taxon>
    </lineage>
</organism>
<dbReference type="CDD" id="cd06178">
    <property type="entry name" value="MFS_unc93-like"/>
    <property type="match status" value="1"/>
</dbReference>
<keyword evidence="4 6" id="KW-0472">Membrane</keyword>
<dbReference type="SUPFAM" id="SSF103473">
    <property type="entry name" value="MFS general substrate transporter"/>
    <property type="match status" value="1"/>
</dbReference>
<dbReference type="PANTHER" id="PTHR23294">
    <property type="entry name" value="ET TRANSLATION PRODUCT-RELATED"/>
    <property type="match status" value="1"/>
</dbReference>
<feature type="compositionally biased region" description="Basic and acidic residues" evidence="5">
    <location>
        <begin position="19"/>
        <end position="30"/>
    </location>
</feature>
<comment type="subcellular location">
    <subcellularLocation>
        <location evidence="1">Membrane</location>
        <topology evidence="1">Multi-pass membrane protein</topology>
    </subcellularLocation>
</comment>
<feature type="transmembrane region" description="Helical" evidence="6">
    <location>
        <begin position="119"/>
        <end position="141"/>
    </location>
</feature>
<dbReference type="Gene3D" id="1.20.1250.20">
    <property type="entry name" value="MFS general substrate transporter like domains"/>
    <property type="match status" value="1"/>
</dbReference>
<proteinExistence type="predicted"/>
<dbReference type="Pfam" id="PF07690">
    <property type="entry name" value="MFS_1"/>
    <property type="match status" value="1"/>
</dbReference>
<feature type="transmembrane region" description="Helical" evidence="6">
    <location>
        <begin position="93"/>
        <end position="112"/>
    </location>
</feature>
<dbReference type="EMBL" id="WIWT01000143">
    <property type="protein sequence ID" value="KAF3197971.1"/>
    <property type="molecule type" value="Genomic_DNA"/>
</dbReference>
<dbReference type="InterPro" id="IPR051617">
    <property type="entry name" value="UNC-93-like_regulator"/>
</dbReference>
<feature type="transmembrane region" description="Helical" evidence="6">
    <location>
        <begin position="402"/>
        <end position="421"/>
    </location>
</feature>
<feature type="transmembrane region" description="Helical" evidence="6">
    <location>
        <begin position="290"/>
        <end position="307"/>
    </location>
</feature>
<dbReference type="Proteomes" id="UP000614610">
    <property type="component" value="Unassembled WGS sequence"/>
</dbReference>
<feature type="transmembrane region" description="Helical" evidence="6">
    <location>
        <begin position="464"/>
        <end position="485"/>
    </location>
</feature>
<feature type="transmembrane region" description="Helical" evidence="6">
    <location>
        <begin position="357"/>
        <end position="376"/>
    </location>
</feature>
<feature type="transmembrane region" description="Helical" evidence="6">
    <location>
        <begin position="181"/>
        <end position="201"/>
    </location>
</feature>
<feature type="region of interest" description="Disordered" evidence="5">
    <location>
        <begin position="1"/>
        <end position="32"/>
    </location>
</feature>
<dbReference type="EMBL" id="JAABOE010000076">
    <property type="protein sequence ID" value="KAF3170039.1"/>
    <property type="molecule type" value="Genomic_DNA"/>
</dbReference>
<evidence type="ECO:0000256" key="1">
    <source>
        <dbReference type="ARBA" id="ARBA00004141"/>
    </source>
</evidence>
<reference evidence="7 9" key="1">
    <citation type="submission" date="2019-06" db="EMBL/GenBank/DDBJ databases">
        <authorList>
            <person name="Palmer J.M."/>
        </authorList>
    </citation>
    <scope>NUCLEOTIDE SEQUENCE [LARGE SCALE GENOMIC DNA]</scope>
    <source>
        <strain evidence="8">TWF679</strain>
        <strain evidence="7 9">TWF788</strain>
    </source>
</reference>
<comment type="caution">
    <text evidence="7">The sequence shown here is derived from an EMBL/GenBank/DDBJ whole genome shotgun (WGS) entry which is preliminary data.</text>
</comment>
<evidence type="ECO:0000256" key="6">
    <source>
        <dbReference type="SAM" id="Phobius"/>
    </source>
</evidence>
<dbReference type="GO" id="GO:0022857">
    <property type="term" value="F:transmembrane transporter activity"/>
    <property type="evidence" value="ECO:0007669"/>
    <property type="project" value="InterPro"/>
</dbReference>
<name>A0A7C8PK22_ORBOL</name>
<gene>
    <name evidence="8" type="ORF">TWF679_002465</name>
    <name evidence="7" type="ORF">TWF788_010294</name>
</gene>
<dbReference type="Proteomes" id="UP000479691">
    <property type="component" value="Unassembled WGS sequence"/>
</dbReference>
<dbReference type="InterPro" id="IPR036259">
    <property type="entry name" value="MFS_trans_sf"/>
</dbReference>
<evidence type="ECO:0000256" key="5">
    <source>
        <dbReference type="SAM" id="MobiDB-lite"/>
    </source>
</evidence>
<feature type="transmembrane region" description="Helical" evidence="6">
    <location>
        <begin position="235"/>
        <end position="253"/>
    </location>
</feature>
<sequence length="513" mass="56851">MSTEAHISEKTGLPAGAAVEHDSEKGHPEFNEPPTGWLYRERKLGPITLPYYASPISQLLIVAFVCFLCPGMFNALSGLGGAGQLDPTVADDSTVALYATFASVAFFSGSICNKIGVKATLSFGGFGYALYSASFLCYNHTGNRGFVIFAGALLGVCAGLLWCAQGTIMMSYPPEKSKGRYISIFWMIFNLGAVIGSLVSINRSITDWQGTDMRYKVPLIDNIDNKHGNVGDGTYIGFLVLMGGGAILALFLLDSNKIIRKDGSKVISVQHPSWKSELLGLWEVLISEPWILALFPMFFSSNYFYSYQFNAYNLARFTTRTRPLNSLLYWLSQIIGAGIMGFALDTQRLTRITRARVGFAFVFILTLGIWGGGYAFQRQYNRETAEIIPKIDWHDSGYGGPLFLYMCYGLYDAIWQTYVYWVMGALSNNSRKLAIYAGFYKGIQSAGSAITFRLDSLKVPYIRMFGSTWGLLLGSLVVAAPVIFLRIQEHISAEEDLKFSDETQSVEKFEQKD</sequence>
<keyword evidence="3 6" id="KW-1133">Transmembrane helix</keyword>
<feature type="transmembrane region" description="Helical" evidence="6">
    <location>
        <begin position="327"/>
        <end position="345"/>
    </location>
</feature>
<dbReference type="OrthoDB" id="196103at2759"/>
<protein>
    <recommendedName>
        <fullName evidence="10">DUF895 domain membrane protein</fullName>
    </recommendedName>
</protein>
<evidence type="ECO:0000313" key="7">
    <source>
        <dbReference type="EMBL" id="KAF3170039.1"/>
    </source>
</evidence>
<accession>A0A7C8PK22</accession>
<feature type="transmembrane region" description="Helical" evidence="6">
    <location>
        <begin position="49"/>
        <end position="73"/>
    </location>
</feature>
<evidence type="ECO:0000256" key="3">
    <source>
        <dbReference type="ARBA" id="ARBA00022989"/>
    </source>
</evidence>
<keyword evidence="2 6" id="KW-0812">Transmembrane</keyword>